<dbReference type="AlphaFoldDB" id="A0A024TD80"/>
<dbReference type="EMBL" id="KI914006">
    <property type="protein sequence ID" value="ETV91939.1"/>
    <property type="molecule type" value="Genomic_DNA"/>
</dbReference>
<organism evidence="1">
    <name type="scientific">Aphanomyces invadans</name>
    <dbReference type="NCBI Taxonomy" id="157072"/>
    <lineage>
        <taxon>Eukaryota</taxon>
        <taxon>Sar</taxon>
        <taxon>Stramenopiles</taxon>
        <taxon>Oomycota</taxon>
        <taxon>Saprolegniomycetes</taxon>
        <taxon>Saprolegniales</taxon>
        <taxon>Verrucalvaceae</taxon>
        <taxon>Aphanomyces</taxon>
    </lineage>
</organism>
<reference evidence="1" key="1">
    <citation type="submission" date="2013-12" db="EMBL/GenBank/DDBJ databases">
        <title>The Genome Sequence of Aphanomyces invadans NJM9701.</title>
        <authorList>
            <consortium name="The Broad Institute Genomics Platform"/>
            <person name="Russ C."/>
            <person name="Tyler B."/>
            <person name="van West P."/>
            <person name="Dieguez-Uribeondo J."/>
            <person name="Young S.K."/>
            <person name="Zeng Q."/>
            <person name="Gargeya S."/>
            <person name="Fitzgerald M."/>
            <person name="Abouelleil A."/>
            <person name="Alvarado L."/>
            <person name="Chapman S.B."/>
            <person name="Gainer-Dewar J."/>
            <person name="Goldberg J."/>
            <person name="Griggs A."/>
            <person name="Gujja S."/>
            <person name="Hansen M."/>
            <person name="Howarth C."/>
            <person name="Imamovic A."/>
            <person name="Ireland A."/>
            <person name="Larimer J."/>
            <person name="McCowan C."/>
            <person name="Murphy C."/>
            <person name="Pearson M."/>
            <person name="Poon T.W."/>
            <person name="Priest M."/>
            <person name="Roberts A."/>
            <person name="Saif S."/>
            <person name="Shea T."/>
            <person name="Sykes S."/>
            <person name="Wortman J."/>
            <person name="Nusbaum C."/>
            <person name="Birren B."/>
        </authorList>
    </citation>
    <scope>NUCLEOTIDE SEQUENCE [LARGE SCALE GENOMIC DNA]</scope>
    <source>
        <strain evidence="1">NJM9701</strain>
    </source>
</reference>
<accession>A0A024TD80</accession>
<sequence length="119" mass="13827">MTDTTDDAREVQEKKWWAEYDDVMLLTQEETSKDRLLDDLVALFDDAMAKKTNREINDATDKAECVKCIREQAMQRGRRQSTSDSSDTVENAISSKRKLIVEAQENEIVLERKKLELKK</sequence>
<proteinExistence type="predicted"/>
<gene>
    <name evidence="1" type="ORF">H310_13729</name>
</gene>
<name>A0A024TD80_9STRA</name>
<evidence type="ECO:0000313" key="1">
    <source>
        <dbReference type="EMBL" id="ETV91939.1"/>
    </source>
</evidence>
<protein>
    <submittedName>
        <fullName evidence="1">Uncharacterized protein</fullName>
    </submittedName>
</protein>
<dbReference type="VEuPathDB" id="FungiDB:H310_13729"/>
<dbReference type="GeneID" id="20090779"/>
<dbReference type="RefSeq" id="XP_008879576.1">
    <property type="nucleotide sequence ID" value="XM_008881354.1"/>
</dbReference>